<reference evidence="1 2" key="1">
    <citation type="submission" date="2015-05" db="EMBL/GenBank/DDBJ databases">
        <title>Distinctive expansion of gene families associated with plant cell wall degradation and secondary metabolism in the genomes of grapevine trunk pathogens.</title>
        <authorList>
            <person name="Lawrence D.P."/>
            <person name="Travadon R."/>
            <person name="Rolshausen P.E."/>
            <person name="Baumgartner K."/>
        </authorList>
    </citation>
    <scope>NUCLEOTIDE SEQUENCE [LARGE SCALE GENOMIC DNA]</scope>
    <source>
        <strain evidence="1">UCRPC4</strain>
    </source>
</reference>
<dbReference type="Proteomes" id="UP000053317">
    <property type="component" value="Unassembled WGS sequence"/>
</dbReference>
<name>A0A0G2GUI4_PHACM</name>
<protein>
    <submittedName>
        <fullName evidence="1">Putative phosphotransferase enzyme family protein</fullName>
    </submittedName>
</protein>
<accession>A0A0G2GUI4</accession>
<dbReference type="AlphaFoldDB" id="A0A0G2GUI4"/>
<keyword evidence="2" id="KW-1185">Reference proteome</keyword>
<dbReference type="PANTHER" id="PTHR21310:SF37">
    <property type="entry name" value="AMINOGLYCOSIDE PHOSPHOTRANSFERASE DOMAIN-CONTAINING PROTEIN"/>
    <property type="match status" value="1"/>
</dbReference>
<comment type="caution">
    <text evidence="1">The sequence shown here is derived from an EMBL/GenBank/DDBJ whole genome shotgun (WGS) entry which is preliminary data.</text>
</comment>
<dbReference type="InterPro" id="IPR011009">
    <property type="entry name" value="Kinase-like_dom_sf"/>
</dbReference>
<dbReference type="InterPro" id="IPR051678">
    <property type="entry name" value="AGP_Transferase"/>
</dbReference>
<dbReference type="EMBL" id="LCWF01000033">
    <property type="protein sequence ID" value="KKY26923.1"/>
    <property type="molecule type" value="Genomic_DNA"/>
</dbReference>
<proteinExistence type="predicted"/>
<organism evidence="1 2">
    <name type="scientific">Phaeomoniella chlamydospora</name>
    <name type="common">Phaeoacremonium chlamydosporum</name>
    <dbReference type="NCBI Taxonomy" id="158046"/>
    <lineage>
        <taxon>Eukaryota</taxon>
        <taxon>Fungi</taxon>
        <taxon>Dikarya</taxon>
        <taxon>Ascomycota</taxon>
        <taxon>Pezizomycotina</taxon>
        <taxon>Eurotiomycetes</taxon>
        <taxon>Chaetothyriomycetidae</taxon>
        <taxon>Phaeomoniellales</taxon>
        <taxon>Phaeomoniellaceae</taxon>
        <taxon>Phaeomoniella</taxon>
    </lineage>
</organism>
<keyword evidence="1" id="KW-0808">Transferase</keyword>
<gene>
    <name evidence="1" type="ORF">UCRPC4_g01389</name>
</gene>
<dbReference type="PANTHER" id="PTHR21310">
    <property type="entry name" value="AMINOGLYCOSIDE PHOSPHOTRANSFERASE-RELATED-RELATED"/>
    <property type="match status" value="1"/>
</dbReference>
<reference evidence="1 2" key="2">
    <citation type="submission" date="2015-05" db="EMBL/GenBank/DDBJ databases">
        <authorList>
            <person name="Morales-Cruz A."/>
            <person name="Amrine K.C."/>
            <person name="Cantu D."/>
        </authorList>
    </citation>
    <scope>NUCLEOTIDE SEQUENCE [LARGE SCALE GENOMIC DNA]</scope>
    <source>
        <strain evidence="1">UCRPC4</strain>
    </source>
</reference>
<dbReference type="OrthoDB" id="5412996at2759"/>
<dbReference type="GO" id="GO:0016740">
    <property type="term" value="F:transferase activity"/>
    <property type="evidence" value="ECO:0007669"/>
    <property type="project" value="UniProtKB-KW"/>
</dbReference>
<sequence length="450" mass="52795">MYYDNEAIKDTDHKFLVWSRQMNEHVARLINKVTTRYGVTAQPNFYSNGSFNFCYKVRVDDGFEILFRFPILGKSSFRYEKTNDECHILIYLSRYTTIPIPEILATENTSLGPFIAMRFVTESLLSERLRIPNSEGRAFLDPNINIQVLMKAYGNMAQILLELSKCRFAQIGGLIRDDSKNWRIGKRAWTLNMNELISGANCPPHALSRQAFPTANDYFTALAEDHITHLRTQRNDAVDDENDCRKKYIARHLFRIIARKFSSSYNHGPFPLFCDDLRPSNVIVDADLNVQSVIDWEYCYAAPVEFTYCSPWWLLLARPEDFEQGYEWFSEQYLPRHELFLKVLRERENEAIQRNDLFESQRLSNGMAKSLENGHFWFCLAATSSFEFDDIYWRFIDPVYYGEFTSLDDRLALLSQDEQNALEPFVSMKMEQALERKLDEHRDVMQVLND</sequence>
<evidence type="ECO:0000313" key="2">
    <source>
        <dbReference type="Proteomes" id="UP000053317"/>
    </source>
</evidence>
<evidence type="ECO:0000313" key="1">
    <source>
        <dbReference type="EMBL" id="KKY26923.1"/>
    </source>
</evidence>
<dbReference type="SUPFAM" id="SSF56112">
    <property type="entry name" value="Protein kinase-like (PK-like)"/>
    <property type="match status" value="1"/>
</dbReference>